<dbReference type="OrthoDB" id="3042977at2759"/>
<dbReference type="Proteomes" id="UP000765509">
    <property type="component" value="Unassembled WGS sequence"/>
</dbReference>
<protein>
    <recommendedName>
        <fullName evidence="1">Reverse transcriptase Ty1/copia-type domain-containing protein</fullName>
    </recommendedName>
</protein>
<reference evidence="2" key="1">
    <citation type="submission" date="2021-03" db="EMBL/GenBank/DDBJ databases">
        <title>Draft genome sequence of rust myrtle Austropuccinia psidii MF-1, a brazilian biotype.</title>
        <authorList>
            <person name="Quecine M.C."/>
            <person name="Pachon D.M.R."/>
            <person name="Bonatelli M.L."/>
            <person name="Correr F.H."/>
            <person name="Franceschini L.M."/>
            <person name="Leite T.F."/>
            <person name="Margarido G.R.A."/>
            <person name="Almeida C.A."/>
            <person name="Ferrarezi J.A."/>
            <person name="Labate C.A."/>
        </authorList>
    </citation>
    <scope>NUCLEOTIDE SEQUENCE</scope>
    <source>
        <strain evidence="2">MF-1</strain>
    </source>
</reference>
<organism evidence="2 3">
    <name type="scientific">Austropuccinia psidii MF-1</name>
    <dbReference type="NCBI Taxonomy" id="1389203"/>
    <lineage>
        <taxon>Eukaryota</taxon>
        <taxon>Fungi</taxon>
        <taxon>Dikarya</taxon>
        <taxon>Basidiomycota</taxon>
        <taxon>Pucciniomycotina</taxon>
        <taxon>Pucciniomycetes</taxon>
        <taxon>Pucciniales</taxon>
        <taxon>Sphaerophragmiaceae</taxon>
        <taxon>Austropuccinia</taxon>
    </lineage>
</organism>
<evidence type="ECO:0000313" key="2">
    <source>
        <dbReference type="EMBL" id="MBW0551857.1"/>
    </source>
</evidence>
<dbReference type="Pfam" id="PF07727">
    <property type="entry name" value="RVT_2"/>
    <property type="match status" value="1"/>
</dbReference>
<dbReference type="InterPro" id="IPR013103">
    <property type="entry name" value="RVT_2"/>
</dbReference>
<gene>
    <name evidence="2" type="ORF">O181_091572</name>
</gene>
<feature type="domain" description="Reverse transcriptase Ty1/copia-type" evidence="1">
    <location>
        <begin position="2"/>
        <end position="138"/>
    </location>
</feature>
<evidence type="ECO:0000259" key="1">
    <source>
        <dbReference type="Pfam" id="PF07727"/>
    </source>
</evidence>
<sequence length="236" mass="26665">MEVWTAVDRVPGMKVIKTRFVFDIKQKPSLDDITYKARLVARGFCQRYGIDCEHTYAPTASLSSLQLLFAMATKFRWSISGFDISVAYLHSKLEEEIYVDAPVKFRPEWRGKAMKLNKAMYGLKQAGRLKWEDKITRIVGIDVVQTPKTLKLSQSKFAGQIVEQFEHKSNTTFLRTSTVLPESKLQKSTNAPIEQKLYQSVIGLFNYLALVTRPDLSFAVGYLACYAGVGTAFVVG</sequence>
<accession>A0A9Q3P8S4</accession>
<dbReference type="EMBL" id="AVOT02057815">
    <property type="protein sequence ID" value="MBW0551857.1"/>
    <property type="molecule type" value="Genomic_DNA"/>
</dbReference>
<comment type="caution">
    <text evidence="2">The sequence shown here is derived from an EMBL/GenBank/DDBJ whole genome shotgun (WGS) entry which is preliminary data.</text>
</comment>
<evidence type="ECO:0000313" key="3">
    <source>
        <dbReference type="Proteomes" id="UP000765509"/>
    </source>
</evidence>
<keyword evidence="3" id="KW-1185">Reference proteome</keyword>
<proteinExistence type="predicted"/>
<name>A0A9Q3P8S4_9BASI</name>
<dbReference type="AlphaFoldDB" id="A0A9Q3P8S4"/>